<protein>
    <submittedName>
        <fullName evidence="1">Uncharacterized protein</fullName>
    </submittedName>
</protein>
<proteinExistence type="predicted"/>
<dbReference type="GeneID" id="64627011"/>
<sequence>MEAGIRSTKRISGDTNQKSTTYNPFLTALAPEIPAVIIADEVSRSTFSVKQENEFDITFTASVDHIGEDCSGNRQNLGIIAVTTNFDDTIDFLMFSKTLKLVFLSPLNVYVDDST</sequence>
<dbReference type="EMBL" id="JABBWG010000020">
    <property type="protein sequence ID" value="KAG1814662.1"/>
    <property type="molecule type" value="Genomic_DNA"/>
</dbReference>
<organism evidence="1 2">
    <name type="scientific">Suillus subaureus</name>
    <dbReference type="NCBI Taxonomy" id="48587"/>
    <lineage>
        <taxon>Eukaryota</taxon>
        <taxon>Fungi</taxon>
        <taxon>Dikarya</taxon>
        <taxon>Basidiomycota</taxon>
        <taxon>Agaricomycotina</taxon>
        <taxon>Agaricomycetes</taxon>
        <taxon>Agaricomycetidae</taxon>
        <taxon>Boletales</taxon>
        <taxon>Suillineae</taxon>
        <taxon>Suillaceae</taxon>
        <taxon>Suillus</taxon>
    </lineage>
</organism>
<dbReference type="OrthoDB" id="3366231at2759"/>
<keyword evidence="2" id="KW-1185">Reference proteome</keyword>
<name>A0A9P7E9C1_9AGAM</name>
<dbReference type="Proteomes" id="UP000807769">
    <property type="component" value="Unassembled WGS sequence"/>
</dbReference>
<reference evidence="1" key="1">
    <citation type="journal article" date="2020" name="New Phytol.">
        <title>Comparative genomics reveals dynamic genome evolution in host specialist ectomycorrhizal fungi.</title>
        <authorList>
            <person name="Lofgren L.A."/>
            <person name="Nguyen N.H."/>
            <person name="Vilgalys R."/>
            <person name="Ruytinx J."/>
            <person name="Liao H.L."/>
            <person name="Branco S."/>
            <person name="Kuo A."/>
            <person name="LaButti K."/>
            <person name="Lipzen A."/>
            <person name="Andreopoulos W."/>
            <person name="Pangilinan J."/>
            <person name="Riley R."/>
            <person name="Hundley H."/>
            <person name="Na H."/>
            <person name="Barry K."/>
            <person name="Grigoriev I.V."/>
            <person name="Stajich J.E."/>
            <person name="Kennedy P.G."/>
        </authorList>
    </citation>
    <scope>NUCLEOTIDE SEQUENCE</scope>
    <source>
        <strain evidence="1">MN1</strain>
    </source>
</reference>
<dbReference type="AlphaFoldDB" id="A0A9P7E9C1"/>
<evidence type="ECO:0000313" key="2">
    <source>
        <dbReference type="Proteomes" id="UP000807769"/>
    </source>
</evidence>
<gene>
    <name evidence="1" type="ORF">BJ212DRAFT_1300459</name>
</gene>
<dbReference type="RefSeq" id="XP_041191998.1">
    <property type="nucleotide sequence ID" value="XM_041332994.1"/>
</dbReference>
<accession>A0A9P7E9C1</accession>
<comment type="caution">
    <text evidence="1">The sequence shown here is derived from an EMBL/GenBank/DDBJ whole genome shotgun (WGS) entry which is preliminary data.</text>
</comment>
<evidence type="ECO:0000313" key="1">
    <source>
        <dbReference type="EMBL" id="KAG1814662.1"/>
    </source>
</evidence>